<sequence>MAEESPWLLRSGQYLGEISALCFLPLPSQISSFPFLLAGTGSQILLYDVEAGKMLNSFHVFEGIRVHGISCTLLECTGFRLPMRVAFRIAVFGERRVKLFGLHLKLALGCQNHLKVCAELNLVHSLPKFRHWVLDACFFKGDDMSFEQEAGSYLALGLSDNSICVCNSSIPKMVLEVRCPERCLLYSMRLWGSNLKTLRVASGTIYNEIIVWKLVPQDHCSSSGSSVKDSKDHSGSSCNNVQFNDQQYEAICLSRLIGHEGSIFRIAWSSDGSKLMSVSDDRSARLWTVSASRKDSDDLKEVVHRGSIGLAERKYSFDEKLEAAVPDSVGLVLFGHNSRIWDCCISDSLIVTAGEDCTCRVWGMHGNQLKMINEHTGRGIWRCLYDPNSSLLITAGFDSSIKVHRLHPSLSGGSIEQNEEVEQFKGMTEVFTILTPNLSEQLELMDSKSEYVRCLRFTQKDTIYVATNHGYLHHVKLSDPGDVKWTELVRVGEFPIVCMDILSMKPSNLPRDVEDWIAVGDGKGNVTVVRVSDGDCAFSVCPALTWSAGMERQLLGTYWCKSLKHRHVFTADPRGILKLWRITDHSESGCDKYIKKCEVSLIAEFSSCFGIRIMCLDALLDEEVLVCGDQRGNLIIFRLPKSLLLAEAVVPEVNIPPLKYFKGAHGISSVASITLATFYINQVEIHSTGGDGCICYFKYDRDWQSLEFTGMKQVKELSLIQSVSADGSTSDNLVCSNYAVGFASAHFIIWNLTSEIKVVQVPCGGWRRPHSYYLGDVPELQNCFAFVKGHVIHIHRLWVPVGERKLFPQVLHIQYHGKEIHSLCFVSGGSHLSANVAKYSWIATGCEDGTVRLTRYSPESDDWSASKLLGEHVGGSAVRSLCFVSKIHIITGDQSEVSNERDGCSLAFDNTDYQFLLISVGAKRVLTAWLLCDSGSNNKEESLDVGAKENSVTPSRALPSVSFQWLSTDMPPKFSSTHRRINNIDEKIGPVKNALNKSSNPTSTSDSAESMDVDSKSCFGDKNENDWRYLAVTAFLVKGADCRLTVCFIVVACSDATLMLRALLLPHRLWFDVALLVPLSSPVLALQHVVVPISAPSRDKGQIHSAYIVIGGSTDGSITYWDLTGSVEGFMQQISKHQPEKFIDCQKRPRTGRGSQGGRWWRSISNLSSKTDTISTWDTVDSREGSNGHIPDSEAGGSLSKISNMVNSAAICSQTTGTATSLGSNMFPNNSSSEICEVQAMDVLKHIHQSGVNCLHVSRSRDDQNDQDGSFYYLVSGGDDQSIHCLAFDVAPELMNHVSENENSDVANHTPELSNMKFSLRGGSNICSFRILYRERFASAHSSAVKGVWTDGIWVFSTGLDQRVRCWLLEECGKLSECAPLIISVTEPEALDAKVCGRNQYQIVVSGRGMQMLTFSACHDMEGNLEGKT</sequence>
<feature type="repeat" description="WD" evidence="7">
    <location>
        <begin position="256"/>
        <end position="297"/>
    </location>
</feature>
<dbReference type="InterPro" id="IPR015943">
    <property type="entry name" value="WD40/YVTN_repeat-like_dom_sf"/>
</dbReference>
<comment type="subcellular location">
    <subcellularLocation>
        <location evidence="1">Cytoplasm</location>
    </subcellularLocation>
</comment>
<evidence type="ECO:0000256" key="3">
    <source>
        <dbReference type="ARBA" id="ARBA00022574"/>
    </source>
</evidence>
<dbReference type="EMBL" id="JAMYWD010000011">
    <property type="protein sequence ID" value="KAJ4956703.1"/>
    <property type="molecule type" value="Genomic_DNA"/>
</dbReference>
<dbReference type="GO" id="GO:0005737">
    <property type="term" value="C:cytoplasm"/>
    <property type="evidence" value="ECO:0007669"/>
    <property type="project" value="UniProtKB-SubCell"/>
</dbReference>
<dbReference type="InterPro" id="IPR001680">
    <property type="entry name" value="WD40_rpt"/>
</dbReference>
<evidence type="ECO:0008006" key="11">
    <source>
        <dbReference type="Google" id="ProtNLM"/>
    </source>
</evidence>
<evidence type="ECO:0000313" key="10">
    <source>
        <dbReference type="Proteomes" id="UP001141806"/>
    </source>
</evidence>
<dbReference type="PROSITE" id="PS50294">
    <property type="entry name" value="WD_REPEATS_REGION"/>
    <property type="match status" value="1"/>
</dbReference>
<evidence type="ECO:0000256" key="5">
    <source>
        <dbReference type="ARBA" id="ARBA00022737"/>
    </source>
</evidence>
<comment type="caution">
    <text evidence="9">The sequence shown here is derived from an EMBL/GenBank/DDBJ whole genome shotgun (WGS) entry which is preliminary data.</text>
</comment>
<gene>
    <name evidence="9" type="ORF">NE237_013486</name>
</gene>
<evidence type="ECO:0000256" key="4">
    <source>
        <dbReference type="ARBA" id="ARBA00022694"/>
    </source>
</evidence>
<keyword evidence="2" id="KW-0963">Cytoplasm</keyword>
<name>A0A9Q0K083_9MAGN</name>
<proteinExistence type="inferred from homology"/>
<dbReference type="Gene3D" id="2.130.10.10">
    <property type="entry name" value="YVTN repeat-like/Quinoprotein amine dehydrogenase"/>
    <property type="match status" value="4"/>
</dbReference>
<evidence type="ECO:0000256" key="6">
    <source>
        <dbReference type="ARBA" id="ARBA00038255"/>
    </source>
</evidence>
<dbReference type="PANTHER" id="PTHR14344:SF3">
    <property type="entry name" value="WD REPEAT-CONTAINING PROTEIN 6"/>
    <property type="match status" value="1"/>
</dbReference>
<protein>
    <recommendedName>
        <fullName evidence="11">WD repeat-containing protein 6</fullName>
    </recommendedName>
</protein>
<dbReference type="InterPro" id="IPR036322">
    <property type="entry name" value="WD40_repeat_dom_sf"/>
</dbReference>
<dbReference type="Pfam" id="PF00400">
    <property type="entry name" value="WD40"/>
    <property type="match status" value="3"/>
</dbReference>
<dbReference type="GO" id="GO:0030488">
    <property type="term" value="P:tRNA methylation"/>
    <property type="evidence" value="ECO:0007669"/>
    <property type="project" value="TreeGrafter"/>
</dbReference>
<dbReference type="Proteomes" id="UP001141806">
    <property type="component" value="Unassembled WGS sequence"/>
</dbReference>
<comment type="similarity">
    <text evidence="6">Belongs to the WD repeat WDR6 family.</text>
</comment>
<evidence type="ECO:0000256" key="1">
    <source>
        <dbReference type="ARBA" id="ARBA00004496"/>
    </source>
</evidence>
<accession>A0A9Q0K083</accession>
<keyword evidence="3 7" id="KW-0853">WD repeat</keyword>
<dbReference type="PANTHER" id="PTHR14344">
    <property type="entry name" value="WD REPEAT PROTEIN"/>
    <property type="match status" value="1"/>
</dbReference>
<keyword evidence="5" id="KW-0677">Repeat</keyword>
<reference evidence="9" key="1">
    <citation type="journal article" date="2023" name="Plant J.">
        <title>The genome of the king protea, Protea cynaroides.</title>
        <authorList>
            <person name="Chang J."/>
            <person name="Duong T.A."/>
            <person name="Schoeman C."/>
            <person name="Ma X."/>
            <person name="Roodt D."/>
            <person name="Barker N."/>
            <person name="Li Z."/>
            <person name="Van de Peer Y."/>
            <person name="Mizrachi E."/>
        </authorList>
    </citation>
    <scope>NUCLEOTIDE SEQUENCE</scope>
    <source>
        <tissue evidence="9">Young leaves</tissue>
    </source>
</reference>
<organism evidence="9 10">
    <name type="scientific">Protea cynaroides</name>
    <dbReference type="NCBI Taxonomy" id="273540"/>
    <lineage>
        <taxon>Eukaryota</taxon>
        <taxon>Viridiplantae</taxon>
        <taxon>Streptophyta</taxon>
        <taxon>Embryophyta</taxon>
        <taxon>Tracheophyta</taxon>
        <taxon>Spermatophyta</taxon>
        <taxon>Magnoliopsida</taxon>
        <taxon>Proteales</taxon>
        <taxon>Proteaceae</taxon>
        <taxon>Protea</taxon>
    </lineage>
</organism>
<feature type="region of interest" description="Disordered" evidence="8">
    <location>
        <begin position="991"/>
        <end position="1014"/>
    </location>
</feature>
<evidence type="ECO:0000313" key="9">
    <source>
        <dbReference type="EMBL" id="KAJ4956703.1"/>
    </source>
</evidence>
<feature type="compositionally biased region" description="Polar residues" evidence="8">
    <location>
        <begin position="995"/>
        <end position="1008"/>
    </location>
</feature>
<evidence type="ECO:0000256" key="8">
    <source>
        <dbReference type="SAM" id="MobiDB-lite"/>
    </source>
</evidence>
<keyword evidence="10" id="KW-1185">Reference proteome</keyword>
<dbReference type="InterPro" id="IPR051973">
    <property type="entry name" value="tRNA_Anticodon_Mtase-Reg"/>
</dbReference>
<evidence type="ECO:0000256" key="7">
    <source>
        <dbReference type="PROSITE-ProRule" id="PRU00221"/>
    </source>
</evidence>
<dbReference type="SUPFAM" id="SSF50978">
    <property type="entry name" value="WD40 repeat-like"/>
    <property type="match status" value="4"/>
</dbReference>
<dbReference type="PROSITE" id="PS50082">
    <property type="entry name" value="WD_REPEATS_2"/>
    <property type="match status" value="1"/>
</dbReference>
<dbReference type="SMART" id="SM00320">
    <property type="entry name" value="WD40"/>
    <property type="match status" value="8"/>
</dbReference>
<evidence type="ECO:0000256" key="2">
    <source>
        <dbReference type="ARBA" id="ARBA00022490"/>
    </source>
</evidence>
<dbReference type="OrthoDB" id="5594999at2759"/>
<keyword evidence="4" id="KW-0819">tRNA processing</keyword>